<sequence length="98" mass="10573">MSDRLSIADQRDVSILSAPPMARSLSMVSFVLGVCSVAVGFILVIPTIGIILGIKGFRREPYHRLARWGIALNGVMLAVFCTLVVLVAVHFQAMETTG</sequence>
<dbReference type="KEGG" id="ria:C7V51_12920"/>
<dbReference type="Proteomes" id="UP000283946">
    <property type="component" value="Chromosome"/>
</dbReference>
<keyword evidence="1" id="KW-1133">Transmembrane helix</keyword>
<dbReference type="AlphaFoldDB" id="A0AAD1AEG6"/>
<proteinExistence type="predicted"/>
<feature type="transmembrane region" description="Helical" evidence="1">
    <location>
        <begin position="65"/>
        <end position="91"/>
    </location>
</feature>
<feature type="transmembrane region" description="Helical" evidence="1">
    <location>
        <begin position="27"/>
        <end position="53"/>
    </location>
</feature>
<gene>
    <name evidence="2" type="ORF">C7V51_12920</name>
</gene>
<evidence type="ECO:0000256" key="1">
    <source>
        <dbReference type="SAM" id="Phobius"/>
    </source>
</evidence>
<organism evidence="2 3">
    <name type="scientific">Rathayibacter iranicus</name>
    <dbReference type="NCBI Taxonomy" id="59737"/>
    <lineage>
        <taxon>Bacteria</taxon>
        <taxon>Bacillati</taxon>
        <taxon>Actinomycetota</taxon>
        <taxon>Actinomycetes</taxon>
        <taxon>Micrococcales</taxon>
        <taxon>Microbacteriaceae</taxon>
        <taxon>Rathayibacter</taxon>
    </lineage>
</organism>
<accession>A0AAD1AEG6</accession>
<dbReference type="RefSeq" id="WP_104265879.1">
    <property type="nucleotide sequence ID" value="NZ_CP028130.1"/>
</dbReference>
<evidence type="ECO:0000313" key="2">
    <source>
        <dbReference type="EMBL" id="AZZ56678.1"/>
    </source>
</evidence>
<reference evidence="2 3" key="1">
    <citation type="submission" date="2018-03" db="EMBL/GenBank/DDBJ databases">
        <title>Bacteriophage NCPPB3778 and a type I-E CRISPR drive the evolution of the US Biological Select Agent, Rathayibacter toxicus.</title>
        <authorList>
            <person name="Davis E.W.II."/>
            <person name="Tabima J.F."/>
            <person name="Weisberg A.J."/>
            <person name="Dantas Lopes L."/>
            <person name="Wiseman M.S."/>
            <person name="Wiseman M.S."/>
            <person name="Pupko T."/>
            <person name="Belcher M.S."/>
            <person name="Sechler A.J."/>
            <person name="Tancos M.A."/>
            <person name="Schroeder B.K."/>
            <person name="Murray T.D."/>
            <person name="Luster D.G."/>
            <person name="Schneider W.L."/>
            <person name="Rogers E."/>
            <person name="Andreote F.D."/>
            <person name="Grunwald N.J."/>
            <person name="Putnam M.L."/>
            <person name="Chang J.H."/>
        </authorList>
    </citation>
    <scope>NUCLEOTIDE SEQUENCE [LARGE SCALE GENOMIC DNA]</scope>
    <source>
        <strain evidence="2 3">NCCPB 2253</strain>
    </source>
</reference>
<protein>
    <recommendedName>
        <fullName evidence="4">DUF4190 domain-containing protein</fullName>
    </recommendedName>
</protein>
<name>A0AAD1AEG6_9MICO</name>
<keyword evidence="1" id="KW-0812">Transmembrane</keyword>
<keyword evidence="1" id="KW-0472">Membrane</keyword>
<dbReference type="EMBL" id="CP028130">
    <property type="protein sequence ID" value="AZZ56678.1"/>
    <property type="molecule type" value="Genomic_DNA"/>
</dbReference>
<evidence type="ECO:0008006" key="4">
    <source>
        <dbReference type="Google" id="ProtNLM"/>
    </source>
</evidence>
<evidence type="ECO:0000313" key="3">
    <source>
        <dbReference type="Proteomes" id="UP000283946"/>
    </source>
</evidence>